<keyword evidence="2" id="KW-1003">Cell membrane</keyword>
<dbReference type="EMBL" id="CAKKLH010000315">
    <property type="protein sequence ID" value="CAH0111698.1"/>
    <property type="molecule type" value="Genomic_DNA"/>
</dbReference>
<gene>
    <name evidence="18" type="ORF">DGAL_LOCUS15349</name>
</gene>
<dbReference type="SMART" id="SM00231">
    <property type="entry name" value="FA58C"/>
    <property type="match status" value="1"/>
</dbReference>
<dbReference type="GO" id="GO:0005524">
    <property type="term" value="F:ATP binding"/>
    <property type="evidence" value="ECO:0007669"/>
    <property type="project" value="UniProtKB-KW"/>
</dbReference>
<evidence type="ECO:0000256" key="9">
    <source>
        <dbReference type="ARBA" id="ARBA00023157"/>
    </source>
</evidence>
<dbReference type="InterPro" id="IPR011009">
    <property type="entry name" value="Kinase-like_dom_sf"/>
</dbReference>
<evidence type="ECO:0000256" key="10">
    <source>
        <dbReference type="ARBA" id="ARBA00023170"/>
    </source>
</evidence>
<feature type="signal peptide" evidence="15">
    <location>
        <begin position="1"/>
        <end position="20"/>
    </location>
</feature>
<dbReference type="Pfam" id="PF07714">
    <property type="entry name" value="PK_Tyr_Ser-Thr"/>
    <property type="match status" value="1"/>
</dbReference>
<keyword evidence="8 14" id="KW-0472">Membrane</keyword>
<dbReference type="AlphaFoldDB" id="A0A8J2WU76"/>
<dbReference type="InterPro" id="IPR008266">
    <property type="entry name" value="Tyr_kinase_AS"/>
</dbReference>
<organism evidence="18 19">
    <name type="scientific">Daphnia galeata</name>
    <dbReference type="NCBI Taxonomy" id="27404"/>
    <lineage>
        <taxon>Eukaryota</taxon>
        <taxon>Metazoa</taxon>
        <taxon>Ecdysozoa</taxon>
        <taxon>Arthropoda</taxon>
        <taxon>Crustacea</taxon>
        <taxon>Branchiopoda</taxon>
        <taxon>Diplostraca</taxon>
        <taxon>Cladocera</taxon>
        <taxon>Anomopoda</taxon>
        <taxon>Daphniidae</taxon>
        <taxon>Daphnia</taxon>
    </lineage>
</organism>
<feature type="region of interest" description="Disordered" evidence="13">
    <location>
        <begin position="389"/>
        <end position="429"/>
    </location>
</feature>
<dbReference type="Pfam" id="PF21114">
    <property type="entry name" value="DDR1-2_DS-like"/>
    <property type="match status" value="1"/>
</dbReference>
<dbReference type="PROSITE" id="PS01286">
    <property type="entry name" value="FA58C_2"/>
    <property type="match status" value="1"/>
</dbReference>
<comment type="subcellular location">
    <subcellularLocation>
        <location evidence="1">Cell membrane</location>
        <topology evidence="1">Single-pass type I membrane protein</topology>
    </subcellularLocation>
</comment>
<evidence type="ECO:0000259" key="17">
    <source>
        <dbReference type="PROSITE" id="PS50022"/>
    </source>
</evidence>
<keyword evidence="9" id="KW-1015">Disulfide bond</keyword>
<comment type="caution">
    <text evidence="18">The sequence shown here is derived from an EMBL/GenBank/DDBJ whole genome shotgun (WGS) entry which is preliminary data.</text>
</comment>
<dbReference type="GO" id="GO:0043235">
    <property type="term" value="C:receptor complex"/>
    <property type="evidence" value="ECO:0007669"/>
    <property type="project" value="TreeGrafter"/>
</dbReference>
<feature type="domain" description="Protein kinase" evidence="16">
    <location>
        <begin position="794"/>
        <end position="1121"/>
    </location>
</feature>
<evidence type="ECO:0000256" key="4">
    <source>
        <dbReference type="ARBA" id="ARBA00022729"/>
    </source>
</evidence>
<dbReference type="PROSITE" id="PS00109">
    <property type="entry name" value="PROTEIN_KINASE_TYR"/>
    <property type="match status" value="1"/>
</dbReference>
<keyword evidence="10" id="KW-0675">Receptor</keyword>
<dbReference type="PANTHER" id="PTHR24416:SF634">
    <property type="entry name" value="DISCOIDIN DOMAIN-CONTAINING RECEPTOR TYROSINE KINASE B"/>
    <property type="match status" value="1"/>
</dbReference>
<evidence type="ECO:0000256" key="6">
    <source>
        <dbReference type="ARBA" id="ARBA00022840"/>
    </source>
</evidence>
<keyword evidence="11" id="KW-0325">Glycoprotein</keyword>
<keyword evidence="6" id="KW-0067">ATP-binding</keyword>
<evidence type="ECO:0000256" key="8">
    <source>
        <dbReference type="ARBA" id="ARBA00023136"/>
    </source>
</evidence>
<comment type="similarity">
    <text evidence="12">Belongs to the protein kinase superfamily. Tyr protein kinase family. Insulin receptor subfamily.</text>
</comment>
<reference evidence="18" key="1">
    <citation type="submission" date="2021-11" db="EMBL/GenBank/DDBJ databases">
        <authorList>
            <person name="Schell T."/>
        </authorList>
    </citation>
    <scope>NUCLEOTIDE SEQUENCE</scope>
    <source>
        <strain evidence="18">M5</strain>
    </source>
</reference>
<dbReference type="OrthoDB" id="6071166at2759"/>
<evidence type="ECO:0000256" key="11">
    <source>
        <dbReference type="ARBA" id="ARBA00023180"/>
    </source>
</evidence>
<proteinExistence type="inferred from homology"/>
<feature type="compositionally biased region" description="Low complexity" evidence="13">
    <location>
        <begin position="630"/>
        <end position="654"/>
    </location>
</feature>
<evidence type="ECO:0000256" key="5">
    <source>
        <dbReference type="ARBA" id="ARBA00022741"/>
    </source>
</evidence>
<keyword evidence="19" id="KW-1185">Reference proteome</keyword>
<feature type="compositionally biased region" description="Pro residues" evidence="13">
    <location>
        <begin position="745"/>
        <end position="762"/>
    </location>
</feature>
<dbReference type="GO" id="GO:0038062">
    <property type="term" value="F:protein tyrosine kinase collagen receptor activity"/>
    <property type="evidence" value="ECO:0007669"/>
    <property type="project" value="TreeGrafter"/>
</dbReference>
<evidence type="ECO:0000256" key="1">
    <source>
        <dbReference type="ARBA" id="ARBA00004251"/>
    </source>
</evidence>
<evidence type="ECO:0000256" key="12">
    <source>
        <dbReference type="ARBA" id="ARBA00061639"/>
    </source>
</evidence>
<dbReference type="GO" id="GO:0051897">
    <property type="term" value="P:positive regulation of phosphatidylinositol 3-kinase/protein kinase B signal transduction"/>
    <property type="evidence" value="ECO:0007669"/>
    <property type="project" value="TreeGrafter"/>
</dbReference>
<dbReference type="InterPro" id="IPR008979">
    <property type="entry name" value="Galactose-bd-like_sf"/>
</dbReference>
<dbReference type="FunFam" id="2.60.120.260:FF:000007">
    <property type="entry name" value="Discoidin domain receptor tyrosine kinase 1"/>
    <property type="match status" value="1"/>
</dbReference>
<dbReference type="PANTHER" id="PTHR24416">
    <property type="entry name" value="TYROSINE-PROTEIN KINASE RECEPTOR"/>
    <property type="match status" value="1"/>
</dbReference>
<dbReference type="Gene3D" id="2.60.120.260">
    <property type="entry name" value="Galactose-binding domain-like"/>
    <property type="match status" value="1"/>
</dbReference>
<evidence type="ECO:0008006" key="20">
    <source>
        <dbReference type="Google" id="ProtNLM"/>
    </source>
</evidence>
<dbReference type="SUPFAM" id="SSF49785">
    <property type="entry name" value="Galactose-binding domain-like"/>
    <property type="match status" value="1"/>
</dbReference>
<dbReference type="InterPro" id="IPR001245">
    <property type="entry name" value="Ser-Thr/Tyr_kinase_cat_dom"/>
</dbReference>
<accession>A0A8J2WU76</accession>
<evidence type="ECO:0000256" key="15">
    <source>
        <dbReference type="SAM" id="SignalP"/>
    </source>
</evidence>
<evidence type="ECO:0000256" key="7">
    <source>
        <dbReference type="ARBA" id="ARBA00022989"/>
    </source>
</evidence>
<evidence type="ECO:0000313" key="19">
    <source>
        <dbReference type="Proteomes" id="UP000789390"/>
    </source>
</evidence>
<evidence type="ECO:0000256" key="13">
    <source>
        <dbReference type="SAM" id="MobiDB-lite"/>
    </source>
</evidence>
<evidence type="ECO:0000256" key="2">
    <source>
        <dbReference type="ARBA" id="ARBA00022475"/>
    </source>
</evidence>
<keyword evidence="3 14" id="KW-0812">Transmembrane</keyword>
<dbReference type="GO" id="GO:0005886">
    <property type="term" value="C:plasma membrane"/>
    <property type="evidence" value="ECO:0007669"/>
    <property type="project" value="UniProtKB-SubCell"/>
</dbReference>
<feature type="region of interest" description="Disordered" evidence="13">
    <location>
        <begin position="1051"/>
        <end position="1076"/>
    </location>
</feature>
<dbReference type="PROSITE" id="PS50022">
    <property type="entry name" value="FA58C_3"/>
    <property type="match status" value="1"/>
</dbReference>
<name>A0A8J2WU76_9CRUS</name>
<keyword evidence="4 15" id="KW-0732">Signal</keyword>
<dbReference type="GO" id="GO:0005518">
    <property type="term" value="F:collagen binding"/>
    <property type="evidence" value="ECO:0007669"/>
    <property type="project" value="TreeGrafter"/>
</dbReference>
<feature type="domain" description="F5/8 type C" evidence="17">
    <location>
        <begin position="29"/>
        <end position="188"/>
    </location>
</feature>
<dbReference type="InterPro" id="IPR050122">
    <property type="entry name" value="RTK"/>
</dbReference>
<feature type="transmembrane region" description="Helical" evidence="14">
    <location>
        <begin position="447"/>
        <end position="471"/>
    </location>
</feature>
<feature type="region of interest" description="Disordered" evidence="13">
    <location>
        <begin position="714"/>
        <end position="762"/>
    </location>
</feature>
<dbReference type="PROSITE" id="PS50011">
    <property type="entry name" value="PROTEIN_KINASE_DOM"/>
    <property type="match status" value="1"/>
</dbReference>
<evidence type="ECO:0000256" key="3">
    <source>
        <dbReference type="ARBA" id="ARBA00022692"/>
    </source>
</evidence>
<evidence type="ECO:0000256" key="14">
    <source>
        <dbReference type="SAM" id="Phobius"/>
    </source>
</evidence>
<protein>
    <recommendedName>
        <fullName evidence="20">Discoidin domain-containing receptor 2</fullName>
    </recommendedName>
</protein>
<dbReference type="InterPro" id="IPR000719">
    <property type="entry name" value="Prot_kinase_dom"/>
</dbReference>
<feature type="region of interest" description="Disordered" evidence="13">
    <location>
        <begin position="627"/>
        <end position="662"/>
    </location>
</feature>
<dbReference type="Gene3D" id="2.60.120.1190">
    <property type="match status" value="1"/>
</dbReference>
<dbReference type="Proteomes" id="UP000789390">
    <property type="component" value="Unassembled WGS sequence"/>
</dbReference>
<dbReference type="SUPFAM" id="SSF56112">
    <property type="entry name" value="Protein kinase-like (PK-like)"/>
    <property type="match status" value="1"/>
</dbReference>
<dbReference type="PRINTS" id="PR00109">
    <property type="entry name" value="TYRKINASE"/>
</dbReference>
<sequence>MKSSSHIGVITLMFVTFLHVRPITPTEMCVGTSLGMESGHIPDTDISASSSYARSVGPEHARVRVEKGGGAWCPRPAIQHNVREWLEVALPSGHGPFLVTASETQGRFGNGQGQEFAEAFIIEYWRHHLNRWVIYKNANSHQILPGNTNPWLAVVQQLDHPFVAERIRFLPYSHHPRTTCMRVEIYGCQWTGGLIGYRSSQDRQQHLVVDWAENLDDISYDGQDINTEHNSVGLGQLVDGVITDNRTSINGTFFGSSWVGWMNNGSNGEGKVELFFEFHTPREFTSLTLHLARGVATSDSTNNNNNNKTKKGLTGCLVNFAVTTGHYLGKVVRFVHHEEQETSSSSSIYNVSVDLKRRIGRYLKLELEFNSQWLLMSEVTFQSTLHDPNVTSTQEQQQEDDEDGHQPSEGPEIPIIDDGSSNMDDAEDDDDDIFEEISTVAEDQRTAYIGLVGGVLSIVVLLLGTGLIVYLKRRKNRHGKQVAAILPSGGGGGNGLSGDGLNKLSLTPRTLNLNDNKQRMTLLSLKQLGGGHKNANSNLAPSARDGFYGPVISSMGESDSDTSSFYHEPYQQQPQPLTIKYSASRNGGGFQRNYSTAAMAADPEYGCLIQKEPLLLTPKGLHSKGLFHHSNSTSSTLASANKSGHNNSNGGHSSYTAIPLPRPPLSAVKQSLLLMDNPSNTMSSTTTSFTALPSENYYATTDLILGDRGVLKPLFEENSSPSECDQQQPSSNNNNNMAAAAFFTAPPPPPPPPPQQPAPPFPSHVSPYVIPMESTTNVMDERLCPPDLGRHQIGLLEKLGETGSFGPSHHSTALHFAELVDTSSSFAGRKCVFLRLIQRRTTTTTTNDGDLIISQVKRLSVLRDPSIAKVVAMATNLSSSDDVIMLGLMTEYLEGGPLPIYLRQYRLGAADNFDPGVKTISLGGLVYMATQIASGMKYLESLGFVHRDLSARNCLVGKGFTVKISDVAVYRTLFARDYYYIDGRGSLPVRWMAPETLLWEEWTSHSDVWSFGITLWELTGLCQQRPWQSMGETLLLASVIQRYQASTVVSSSTTTSSSSSSSPETSLNSSTSSSSTIDPAAAMATLPRPSHCPVELYRLMGQCWQQEPATRPTFHDIHAFLQRNNKHHQM</sequence>
<dbReference type="InterPro" id="IPR048525">
    <property type="entry name" value="DDR1-2_DS-like"/>
</dbReference>
<dbReference type="Pfam" id="PF00754">
    <property type="entry name" value="F5_F8_type_C"/>
    <property type="match status" value="1"/>
</dbReference>
<keyword evidence="5" id="KW-0547">Nucleotide-binding</keyword>
<keyword evidence="7 14" id="KW-1133">Transmembrane helix</keyword>
<evidence type="ECO:0000259" key="16">
    <source>
        <dbReference type="PROSITE" id="PS50011"/>
    </source>
</evidence>
<feature type="compositionally biased region" description="Low complexity" evidence="13">
    <location>
        <begin position="726"/>
        <end position="744"/>
    </location>
</feature>
<dbReference type="InterPro" id="IPR000421">
    <property type="entry name" value="FA58C"/>
</dbReference>
<dbReference type="Gene3D" id="1.10.510.10">
    <property type="entry name" value="Transferase(Phosphotransferase) domain 1"/>
    <property type="match status" value="2"/>
</dbReference>
<evidence type="ECO:0000313" key="18">
    <source>
        <dbReference type="EMBL" id="CAH0111698.1"/>
    </source>
</evidence>
<dbReference type="GO" id="GO:0048680">
    <property type="term" value="P:positive regulation of axon regeneration"/>
    <property type="evidence" value="ECO:0007669"/>
    <property type="project" value="UniProtKB-ARBA"/>
</dbReference>
<feature type="chain" id="PRO_5035185468" description="Discoidin domain-containing receptor 2" evidence="15">
    <location>
        <begin position="21"/>
        <end position="1130"/>
    </location>
</feature>